<evidence type="ECO:0000313" key="2">
    <source>
        <dbReference type="Proteomes" id="UP001221757"/>
    </source>
</evidence>
<dbReference type="Proteomes" id="UP001221757">
    <property type="component" value="Unassembled WGS sequence"/>
</dbReference>
<organism evidence="1 2">
    <name type="scientific">Mycena rosella</name>
    <name type="common">Pink bonnet</name>
    <name type="synonym">Agaricus rosellus</name>
    <dbReference type="NCBI Taxonomy" id="1033263"/>
    <lineage>
        <taxon>Eukaryota</taxon>
        <taxon>Fungi</taxon>
        <taxon>Dikarya</taxon>
        <taxon>Basidiomycota</taxon>
        <taxon>Agaricomycotina</taxon>
        <taxon>Agaricomycetes</taxon>
        <taxon>Agaricomycetidae</taxon>
        <taxon>Agaricales</taxon>
        <taxon>Marasmiineae</taxon>
        <taxon>Mycenaceae</taxon>
        <taxon>Mycena</taxon>
    </lineage>
</organism>
<name>A0AAD7DQI0_MYCRO</name>
<gene>
    <name evidence="1" type="ORF">B0H17DRAFT_1130342</name>
</gene>
<dbReference type="EMBL" id="JARKIE010000030">
    <property type="protein sequence ID" value="KAJ7697352.1"/>
    <property type="molecule type" value="Genomic_DNA"/>
</dbReference>
<proteinExistence type="predicted"/>
<protein>
    <submittedName>
        <fullName evidence="1">Uncharacterized protein</fullName>
    </submittedName>
</protein>
<keyword evidence="2" id="KW-1185">Reference proteome</keyword>
<sequence>MGAMRPLAVPVAPLGHCSKCKRSLGGGSEECGGGVGVGVERGRADRGFTATWPQRALDDGAIIDGRRRITGGWAVLGSCRVWRDGTMDSSSLVHELSEKSLVAVADLGHGTVW</sequence>
<comment type="caution">
    <text evidence="1">The sequence shown here is derived from an EMBL/GenBank/DDBJ whole genome shotgun (WGS) entry which is preliminary data.</text>
</comment>
<reference evidence="1" key="1">
    <citation type="submission" date="2023-03" db="EMBL/GenBank/DDBJ databases">
        <title>Massive genome expansion in bonnet fungi (Mycena s.s.) driven by repeated elements and novel gene families across ecological guilds.</title>
        <authorList>
            <consortium name="Lawrence Berkeley National Laboratory"/>
            <person name="Harder C.B."/>
            <person name="Miyauchi S."/>
            <person name="Viragh M."/>
            <person name="Kuo A."/>
            <person name="Thoen E."/>
            <person name="Andreopoulos B."/>
            <person name="Lu D."/>
            <person name="Skrede I."/>
            <person name="Drula E."/>
            <person name="Henrissat B."/>
            <person name="Morin E."/>
            <person name="Kohler A."/>
            <person name="Barry K."/>
            <person name="LaButti K."/>
            <person name="Morin E."/>
            <person name="Salamov A."/>
            <person name="Lipzen A."/>
            <person name="Mereny Z."/>
            <person name="Hegedus B."/>
            <person name="Baldrian P."/>
            <person name="Stursova M."/>
            <person name="Weitz H."/>
            <person name="Taylor A."/>
            <person name="Grigoriev I.V."/>
            <person name="Nagy L.G."/>
            <person name="Martin F."/>
            <person name="Kauserud H."/>
        </authorList>
    </citation>
    <scope>NUCLEOTIDE SEQUENCE</scope>
    <source>
        <strain evidence="1">CBHHK067</strain>
    </source>
</reference>
<dbReference type="AlphaFoldDB" id="A0AAD7DQI0"/>
<evidence type="ECO:0000313" key="1">
    <source>
        <dbReference type="EMBL" id="KAJ7697352.1"/>
    </source>
</evidence>
<accession>A0AAD7DQI0</accession>